<accession>A0ABM7W591</accession>
<evidence type="ECO:0000256" key="2">
    <source>
        <dbReference type="ARBA" id="ARBA00023125"/>
    </source>
</evidence>
<evidence type="ECO:0000256" key="3">
    <source>
        <dbReference type="ARBA" id="ARBA00023172"/>
    </source>
</evidence>
<evidence type="ECO:0000256" key="1">
    <source>
        <dbReference type="ARBA" id="ARBA00008857"/>
    </source>
</evidence>
<comment type="similarity">
    <text evidence="1">Belongs to the 'phage' integrase family.</text>
</comment>
<sequence>MKKHHPANERAKRKYLTYLKEAMRYSEATIDGVAKALSRFEDYIGYQEFKFFTSDKAIKFKRHLTEQNGQRSGTRLSKSTLHSTLTHLKRFFHWLAGQPGYRSRLQYSDAEYFNLSEKDTRIATAKREQRFPTLVQVKHVVKSMSTTNDIERRNRALVAFVLLTGARDSAIYSMKLKHVDLVTGCVHQDAREVKTKFSKTFSTFFFPVGSEVEEIVVEWVQYLREKKLWGGEDPLFPKTKVVVGKGGQFKADGLTQAHWQNATPIRKIFRDAFTAANLPYFNPHSIRHTLVHFGEERCKTPEEFKAWSQNLGHEKVLTTFLSYGAVSYHRQSEIMRELAAPRPTLHRDDAEKFADVVLKRMQEAGVAVGTAAAKTNRG</sequence>
<dbReference type="PANTHER" id="PTHR30349:SF41">
    <property type="entry name" value="INTEGRASE_RECOMBINASE PROTEIN MJ0367-RELATED"/>
    <property type="match status" value="1"/>
</dbReference>
<evidence type="ECO:0000259" key="4">
    <source>
        <dbReference type="Pfam" id="PF00589"/>
    </source>
</evidence>
<dbReference type="SUPFAM" id="SSF56349">
    <property type="entry name" value="DNA breaking-rejoining enzymes"/>
    <property type="match status" value="1"/>
</dbReference>
<dbReference type="Gene3D" id="1.10.443.10">
    <property type="entry name" value="Intergrase catalytic core"/>
    <property type="match status" value="1"/>
</dbReference>
<keyword evidence="6" id="KW-1185">Reference proteome</keyword>
<dbReference type="InterPro" id="IPR050090">
    <property type="entry name" value="Tyrosine_recombinase_XerCD"/>
</dbReference>
<dbReference type="InterPro" id="IPR013762">
    <property type="entry name" value="Integrase-like_cat_sf"/>
</dbReference>
<evidence type="ECO:0000313" key="6">
    <source>
        <dbReference type="Proteomes" id="UP000830055"/>
    </source>
</evidence>
<evidence type="ECO:0000313" key="5">
    <source>
        <dbReference type="EMBL" id="BDD86080.1"/>
    </source>
</evidence>
<feature type="domain" description="Tyr recombinase" evidence="4">
    <location>
        <begin position="138"/>
        <end position="290"/>
    </location>
</feature>
<dbReference type="PANTHER" id="PTHR30349">
    <property type="entry name" value="PHAGE INTEGRASE-RELATED"/>
    <property type="match status" value="1"/>
</dbReference>
<dbReference type="Gene3D" id="1.10.150.130">
    <property type="match status" value="1"/>
</dbReference>
<organism evidence="5 6">
    <name type="scientific">Desulfofustis limnaeus</name>
    <dbReference type="NCBI Taxonomy" id="2740163"/>
    <lineage>
        <taxon>Bacteria</taxon>
        <taxon>Pseudomonadati</taxon>
        <taxon>Thermodesulfobacteriota</taxon>
        <taxon>Desulfobulbia</taxon>
        <taxon>Desulfobulbales</taxon>
        <taxon>Desulfocapsaceae</taxon>
        <taxon>Desulfofustis</taxon>
    </lineage>
</organism>
<proteinExistence type="inferred from homology"/>
<dbReference type="EMBL" id="AP025516">
    <property type="protein sequence ID" value="BDD86080.1"/>
    <property type="molecule type" value="Genomic_DNA"/>
</dbReference>
<gene>
    <name evidence="5" type="ORF">DPPLL_04450</name>
</gene>
<dbReference type="Pfam" id="PF00589">
    <property type="entry name" value="Phage_integrase"/>
    <property type="match status" value="1"/>
</dbReference>
<name>A0ABM7W591_9BACT</name>
<protein>
    <recommendedName>
        <fullName evidence="4">Tyr recombinase domain-containing protein</fullName>
    </recommendedName>
</protein>
<dbReference type="InterPro" id="IPR010998">
    <property type="entry name" value="Integrase_recombinase_N"/>
</dbReference>
<keyword evidence="2" id="KW-0238">DNA-binding</keyword>
<dbReference type="RefSeq" id="WP_284153179.1">
    <property type="nucleotide sequence ID" value="NZ_AP025516.1"/>
</dbReference>
<dbReference type="InterPro" id="IPR002104">
    <property type="entry name" value="Integrase_catalytic"/>
</dbReference>
<dbReference type="Proteomes" id="UP000830055">
    <property type="component" value="Chromosome"/>
</dbReference>
<dbReference type="InterPro" id="IPR011010">
    <property type="entry name" value="DNA_brk_join_enz"/>
</dbReference>
<reference evidence="5 6" key="1">
    <citation type="submission" date="2022-01" db="EMBL/GenBank/DDBJ databases">
        <title>Desulfofustis limnae sp. nov., a novel mesophilic sulfate-reducing bacterium isolated from marsh soil.</title>
        <authorList>
            <person name="Watanabe M."/>
            <person name="Takahashi A."/>
            <person name="Kojima H."/>
            <person name="Fukui M."/>
        </authorList>
    </citation>
    <scope>NUCLEOTIDE SEQUENCE [LARGE SCALE GENOMIC DNA]</scope>
    <source>
        <strain evidence="5 6">PPLL</strain>
    </source>
</reference>
<keyword evidence="3" id="KW-0233">DNA recombination</keyword>